<proteinExistence type="predicted"/>
<dbReference type="Proteomes" id="UP000053660">
    <property type="component" value="Unassembled WGS sequence"/>
</dbReference>
<organism evidence="1 2">
    <name type="scientific">Oesophagostomum dentatum</name>
    <name type="common">Nodular worm</name>
    <dbReference type="NCBI Taxonomy" id="61180"/>
    <lineage>
        <taxon>Eukaryota</taxon>
        <taxon>Metazoa</taxon>
        <taxon>Ecdysozoa</taxon>
        <taxon>Nematoda</taxon>
        <taxon>Chromadorea</taxon>
        <taxon>Rhabditida</taxon>
        <taxon>Rhabditina</taxon>
        <taxon>Rhabditomorpha</taxon>
        <taxon>Strongyloidea</taxon>
        <taxon>Strongylidae</taxon>
        <taxon>Oesophagostomum</taxon>
    </lineage>
</organism>
<accession>A0A0B1S7K5</accession>
<gene>
    <name evidence="1" type="ORF">OESDEN_19395</name>
</gene>
<name>A0A0B1S7K5_OESDE</name>
<keyword evidence="2" id="KW-1185">Reference proteome</keyword>
<dbReference type="EMBL" id="KN596700">
    <property type="protein sequence ID" value="KHJ80924.1"/>
    <property type="molecule type" value="Genomic_DNA"/>
</dbReference>
<dbReference type="AlphaFoldDB" id="A0A0B1S7K5"/>
<feature type="non-terminal residue" evidence="1">
    <location>
        <position position="1"/>
    </location>
</feature>
<evidence type="ECO:0000313" key="2">
    <source>
        <dbReference type="Proteomes" id="UP000053660"/>
    </source>
</evidence>
<reference evidence="1 2" key="1">
    <citation type="submission" date="2014-03" db="EMBL/GenBank/DDBJ databases">
        <title>Draft genome of the hookworm Oesophagostomum dentatum.</title>
        <authorList>
            <person name="Mitreva M."/>
        </authorList>
    </citation>
    <scope>NUCLEOTIDE SEQUENCE [LARGE SCALE GENOMIC DNA]</scope>
    <source>
        <strain evidence="1 2">OD-Hann</strain>
    </source>
</reference>
<protein>
    <submittedName>
        <fullName evidence="1">Uncharacterized protein</fullName>
    </submittedName>
</protein>
<sequence length="76" mass="9231">DYYNRYRFSSAKQRYLNLPPLQSALPPPPLQHLLHLHFIFAFHFYCYTWYTSSEDTLRKKSLKNVRYLTSTRTINT</sequence>
<evidence type="ECO:0000313" key="1">
    <source>
        <dbReference type="EMBL" id="KHJ80924.1"/>
    </source>
</evidence>